<dbReference type="SUPFAM" id="SSF55073">
    <property type="entry name" value="Nucleotide cyclase"/>
    <property type="match status" value="1"/>
</dbReference>
<evidence type="ECO:0000313" key="5">
    <source>
        <dbReference type="Proteomes" id="UP001378242"/>
    </source>
</evidence>
<evidence type="ECO:0000259" key="2">
    <source>
        <dbReference type="PROSITE" id="PS50883"/>
    </source>
</evidence>
<evidence type="ECO:0000313" key="4">
    <source>
        <dbReference type="EMBL" id="MEL0615278.1"/>
    </source>
</evidence>
<dbReference type="RefSeq" id="WP_341541578.1">
    <property type="nucleotide sequence ID" value="NZ_JBAKAP010000001.1"/>
</dbReference>
<gene>
    <name evidence="4" type="ORF">V6243_00435</name>
</gene>
<dbReference type="PROSITE" id="PS50887">
    <property type="entry name" value="GGDEF"/>
    <property type="match status" value="1"/>
</dbReference>
<dbReference type="EMBL" id="JBAKAP010000001">
    <property type="protein sequence ID" value="MEL0615278.1"/>
    <property type="molecule type" value="Genomic_DNA"/>
</dbReference>
<dbReference type="PANTHER" id="PTHR33121">
    <property type="entry name" value="CYCLIC DI-GMP PHOSPHODIESTERASE PDEF"/>
    <property type="match status" value="1"/>
</dbReference>
<feature type="transmembrane region" description="Helical" evidence="1">
    <location>
        <begin position="12"/>
        <end position="32"/>
    </location>
</feature>
<dbReference type="SUPFAM" id="SSF141868">
    <property type="entry name" value="EAL domain-like"/>
    <property type="match status" value="1"/>
</dbReference>
<feature type="domain" description="GGDEF" evidence="3">
    <location>
        <begin position="511"/>
        <end position="646"/>
    </location>
</feature>
<name>A0ABU9G9Y8_COBMA</name>
<reference evidence="4 5" key="1">
    <citation type="submission" date="2024-02" db="EMBL/GenBank/DDBJ databases">
        <title>Bacteria isolated from the canopy kelp, Nereocystis luetkeana.</title>
        <authorList>
            <person name="Pfister C.A."/>
            <person name="Younker I.T."/>
            <person name="Light S.H."/>
        </authorList>
    </citation>
    <scope>NUCLEOTIDE SEQUENCE [LARGE SCALE GENOMIC DNA]</scope>
    <source>
        <strain evidence="4 5">TI.5.07</strain>
    </source>
</reference>
<keyword evidence="1" id="KW-0812">Transmembrane</keyword>
<keyword evidence="1" id="KW-0472">Membrane</keyword>
<dbReference type="SMART" id="SM00267">
    <property type="entry name" value="GGDEF"/>
    <property type="match status" value="1"/>
</dbReference>
<feature type="domain" description="EAL" evidence="2">
    <location>
        <begin position="655"/>
        <end position="906"/>
    </location>
</feature>
<proteinExistence type="predicted"/>
<dbReference type="Gene3D" id="3.30.70.270">
    <property type="match status" value="1"/>
</dbReference>
<dbReference type="InterPro" id="IPR029787">
    <property type="entry name" value="Nucleotide_cyclase"/>
</dbReference>
<dbReference type="Pfam" id="PF00990">
    <property type="entry name" value="GGDEF"/>
    <property type="match status" value="1"/>
</dbReference>
<dbReference type="SMART" id="SM00052">
    <property type="entry name" value="EAL"/>
    <property type="match status" value="1"/>
</dbReference>
<sequence>MRQGPPREPRHRLWLIPLLLIASVLATAWLGVSQIQQLRAGEQDAARQRVTMWAQASQRALEGQLREHGDWHEATEEFLRLPAPNPEWLDYMYGPEFSINTGIHLVGAIRGNGKAAVWQERRPGLESDDWQGAQPLAWRRAMAPLIEKARQTPTRSVIAWMVLNGRAWLVGVHGLYADEDALPSREEQGMLVFGVPMSPELLSESSASLGVERLEVVSQSRQMSGEAALVCSDLPAMKRFDEHAAMACWQDADDVTAMLRQLGAPLGALSLVIVLASIATGGMLWRDQRRRRDWAAQGLQREAQLEQHLALNERFLALPHEAHNPQHALATLSGYLRRVREMTGAEVIIYRREVGNPNAGYLIVESRDEREWLSSVSLRRDPLWRLPAGRIVANRATNVDASTEESAQLLCQRLGATQLLGYSVSPHPGRSELLLVASRGQALEESLMMPVLDRTLNALIIRGLEQERLLLQQQVLQERETDTDTGLLSREGMLRLIKLRIDQLGRVSGLDGFVLMALRIGGLQELYEHAGPEAGNRQLELLQRRLDPLLGTSGHVARLETDRLLIMVPRRLLEAARGGICGWLDMLLVAVRHKVSLNGEDIYLLPSLGISRFPEDGEQMDALVYRCERALHDTLQLNREWHFFDEEAEREVRRLKQLEAEFVEGLQQDQLRLHLQPIVDGRDGSLVLSEALVRWQHPEHGLLGSGDFMPIIESANLDVALGRWVIKESIATLIRVHDAGHALHLSVNVTVRHMMDERFLADLKRLFQRPELCRQLTIELVESQLPEDIQSLAILFQRIRSQGVALALDDFGTGYSSLSQLQQLPFDKVKIDRQFVVAMDTDKGRAMIDAMLGLGEAFHLAVVAEGIETPEQRTALLARGCHLHQGYLYSRPLPSEQLIQHLKAGKHWLPASVTGEAG</sequence>
<accession>A0ABU9G9Y8</accession>
<dbReference type="InterPro" id="IPR035919">
    <property type="entry name" value="EAL_sf"/>
</dbReference>
<dbReference type="PROSITE" id="PS50883">
    <property type="entry name" value="EAL"/>
    <property type="match status" value="1"/>
</dbReference>
<dbReference type="CDD" id="cd01948">
    <property type="entry name" value="EAL"/>
    <property type="match status" value="1"/>
</dbReference>
<dbReference type="PANTHER" id="PTHR33121:SF70">
    <property type="entry name" value="SIGNALING PROTEIN YKOW"/>
    <property type="match status" value="1"/>
</dbReference>
<dbReference type="Gene3D" id="3.20.20.450">
    <property type="entry name" value="EAL domain"/>
    <property type="match status" value="1"/>
</dbReference>
<dbReference type="Proteomes" id="UP001378242">
    <property type="component" value="Unassembled WGS sequence"/>
</dbReference>
<dbReference type="InterPro" id="IPR043128">
    <property type="entry name" value="Rev_trsase/Diguanyl_cyclase"/>
</dbReference>
<protein>
    <submittedName>
        <fullName evidence="4">EAL domain-containing protein</fullName>
    </submittedName>
</protein>
<dbReference type="InterPro" id="IPR050706">
    <property type="entry name" value="Cyclic-di-GMP_PDE-like"/>
</dbReference>
<organism evidence="4 5">
    <name type="scientific">Cobetia marina</name>
    <name type="common">Deleya marina</name>
    <dbReference type="NCBI Taxonomy" id="28258"/>
    <lineage>
        <taxon>Bacteria</taxon>
        <taxon>Pseudomonadati</taxon>
        <taxon>Pseudomonadota</taxon>
        <taxon>Gammaproteobacteria</taxon>
        <taxon>Oceanospirillales</taxon>
        <taxon>Halomonadaceae</taxon>
        <taxon>Cobetia</taxon>
    </lineage>
</organism>
<keyword evidence="5" id="KW-1185">Reference proteome</keyword>
<dbReference type="InterPro" id="IPR001633">
    <property type="entry name" value="EAL_dom"/>
</dbReference>
<evidence type="ECO:0000256" key="1">
    <source>
        <dbReference type="SAM" id="Phobius"/>
    </source>
</evidence>
<dbReference type="Pfam" id="PF00563">
    <property type="entry name" value="EAL"/>
    <property type="match status" value="1"/>
</dbReference>
<keyword evidence="1" id="KW-1133">Transmembrane helix</keyword>
<dbReference type="InterPro" id="IPR000160">
    <property type="entry name" value="GGDEF_dom"/>
</dbReference>
<comment type="caution">
    <text evidence="4">The sequence shown here is derived from an EMBL/GenBank/DDBJ whole genome shotgun (WGS) entry which is preliminary data.</text>
</comment>
<evidence type="ECO:0000259" key="3">
    <source>
        <dbReference type="PROSITE" id="PS50887"/>
    </source>
</evidence>